<organism evidence="1 2">
    <name type="scientific">Porites lobata</name>
    <dbReference type="NCBI Taxonomy" id="104759"/>
    <lineage>
        <taxon>Eukaryota</taxon>
        <taxon>Metazoa</taxon>
        <taxon>Cnidaria</taxon>
        <taxon>Anthozoa</taxon>
        <taxon>Hexacorallia</taxon>
        <taxon>Scleractinia</taxon>
        <taxon>Fungiina</taxon>
        <taxon>Poritidae</taxon>
        <taxon>Porites</taxon>
    </lineage>
</organism>
<comment type="caution">
    <text evidence="1">The sequence shown here is derived from an EMBL/GenBank/DDBJ whole genome shotgun (WGS) entry which is preliminary data.</text>
</comment>
<keyword evidence="2" id="KW-1185">Reference proteome</keyword>
<evidence type="ECO:0000313" key="1">
    <source>
        <dbReference type="EMBL" id="CAH3175395.1"/>
    </source>
</evidence>
<name>A0ABN8RB76_9CNID</name>
<accession>A0ABN8RB76</accession>
<evidence type="ECO:0000313" key="2">
    <source>
        <dbReference type="Proteomes" id="UP001159405"/>
    </source>
</evidence>
<dbReference type="Proteomes" id="UP001159405">
    <property type="component" value="Unassembled WGS sequence"/>
</dbReference>
<protein>
    <submittedName>
        <fullName evidence="1">Uncharacterized protein</fullName>
    </submittedName>
</protein>
<gene>
    <name evidence="1" type="ORF">PLOB_00016973</name>
</gene>
<feature type="non-terminal residue" evidence="1">
    <location>
        <position position="114"/>
    </location>
</feature>
<sequence>GNTNNLKRTWQGINDLINRKTKNTKVITKIKHSQTQEILVNANILNSHFASVGNRLASELPNSNRHFSDYLPRTTYSGSFVFKTVLPSEIELEIIMAPSNKAHGLYSCPIRLLK</sequence>
<reference evidence="1 2" key="1">
    <citation type="submission" date="2022-05" db="EMBL/GenBank/DDBJ databases">
        <authorList>
            <consortium name="Genoscope - CEA"/>
            <person name="William W."/>
        </authorList>
    </citation>
    <scope>NUCLEOTIDE SEQUENCE [LARGE SCALE GENOMIC DNA]</scope>
</reference>
<feature type="non-terminal residue" evidence="1">
    <location>
        <position position="1"/>
    </location>
</feature>
<proteinExistence type="predicted"/>
<dbReference type="EMBL" id="CALNXK010000200">
    <property type="protein sequence ID" value="CAH3175395.1"/>
    <property type="molecule type" value="Genomic_DNA"/>
</dbReference>